<sequence>MARSAARDGGYTSTRKLALAGLFAALGVLLSLFAIPVGGARVLPFQHAINAVAGVVLGPWWAAGAALVAATLRFSLGTGSLFAFPGSPFGALVVGLVYVYLKRDEAALSEPLGTVLIGAPLGALLISPFLDLGAAGGVGVLMVSFALSSIPGAILGYLLLKALRRAGAIR</sequence>
<feature type="transmembrane region" description="Helical" evidence="1">
    <location>
        <begin position="49"/>
        <end position="70"/>
    </location>
</feature>
<keyword evidence="3" id="KW-1185">Reference proteome</keyword>
<feature type="transmembrane region" description="Helical" evidence="1">
    <location>
        <begin position="136"/>
        <end position="160"/>
    </location>
</feature>
<dbReference type="Pfam" id="PF09512">
    <property type="entry name" value="ThiW"/>
    <property type="match status" value="1"/>
</dbReference>
<dbReference type="RefSeq" id="WP_166395239.1">
    <property type="nucleotide sequence ID" value="NZ_CP045121.1"/>
</dbReference>
<protein>
    <submittedName>
        <fullName evidence="2">Energy coupling factor transporter S component ThiW</fullName>
    </submittedName>
</protein>
<dbReference type="PIRSF" id="PIRSF024534">
    <property type="entry name" value="ThiW"/>
    <property type="match status" value="1"/>
</dbReference>
<gene>
    <name evidence="2" type="primary">thiW</name>
    <name evidence="2" type="ORF">GBA65_02470</name>
</gene>
<feature type="transmembrane region" description="Helical" evidence="1">
    <location>
        <begin position="17"/>
        <end position="37"/>
    </location>
</feature>
<reference evidence="2 3" key="1">
    <citation type="submission" date="2019-10" db="EMBL/GenBank/DDBJ databases">
        <title>Rubrobacter sp nov SCSIO 52915 isolated from a deep-sea sediment in the South China Sea.</title>
        <authorList>
            <person name="Chen R.W."/>
        </authorList>
    </citation>
    <scope>NUCLEOTIDE SEQUENCE [LARGE SCALE GENOMIC DNA]</scope>
    <source>
        <strain evidence="2 3">SCSIO 52915</strain>
    </source>
</reference>
<keyword evidence="1" id="KW-0472">Membrane</keyword>
<evidence type="ECO:0000256" key="1">
    <source>
        <dbReference type="SAM" id="Phobius"/>
    </source>
</evidence>
<feature type="transmembrane region" description="Helical" evidence="1">
    <location>
        <begin position="82"/>
        <end position="101"/>
    </location>
</feature>
<feature type="transmembrane region" description="Helical" evidence="1">
    <location>
        <begin position="113"/>
        <end position="130"/>
    </location>
</feature>
<evidence type="ECO:0000313" key="3">
    <source>
        <dbReference type="Proteomes" id="UP000502706"/>
    </source>
</evidence>
<proteinExistence type="predicted"/>
<dbReference type="KEGG" id="rmar:GBA65_02470"/>
<dbReference type="Proteomes" id="UP000502706">
    <property type="component" value="Chromosome"/>
</dbReference>
<dbReference type="Gene3D" id="1.10.1760.20">
    <property type="match status" value="1"/>
</dbReference>
<name>A0A6G8PST2_9ACTN</name>
<organism evidence="2 3">
    <name type="scientific">Rubrobacter marinus</name>
    <dbReference type="NCBI Taxonomy" id="2653852"/>
    <lineage>
        <taxon>Bacteria</taxon>
        <taxon>Bacillati</taxon>
        <taxon>Actinomycetota</taxon>
        <taxon>Rubrobacteria</taxon>
        <taxon>Rubrobacterales</taxon>
        <taxon>Rubrobacteraceae</taxon>
        <taxon>Rubrobacter</taxon>
    </lineage>
</organism>
<keyword evidence="1" id="KW-1133">Transmembrane helix</keyword>
<dbReference type="AlphaFoldDB" id="A0A6G8PST2"/>
<dbReference type="NCBIfam" id="TIGR02359">
    <property type="entry name" value="thiW"/>
    <property type="match status" value="1"/>
</dbReference>
<accession>A0A6G8PST2</accession>
<dbReference type="InterPro" id="IPR012652">
    <property type="entry name" value="ThiW"/>
</dbReference>
<dbReference type="EMBL" id="CP045121">
    <property type="protein sequence ID" value="QIN77558.1"/>
    <property type="molecule type" value="Genomic_DNA"/>
</dbReference>
<keyword evidence="1" id="KW-0812">Transmembrane</keyword>
<evidence type="ECO:0000313" key="2">
    <source>
        <dbReference type="EMBL" id="QIN77558.1"/>
    </source>
</evidence>